<dbReference type="AlphaFoldDB" id="A0A1F5CBY4"/>
<keyword evidence="8 10" id="KW-1133">Transmembrane helix</keyword>
<evidence type="ECO:0000256" key="6">
    <source>
        <dbReference type="ARBA" id="ARBA00022801"/>
    </source>
</evidence>
<dbReference type="PROSITE" id="PS51257">
    <property type="entry name" value="PROKAR_LIPOPROTEIN"/>
    <property type="match status" value="1"/>
</dbReference>
<dbReference type="InterPro" id="IPR044838">
    <property type="entry name" value="EGY1-like"/>
</dbReference>
<sequence length="258" mass="28678">MGNWLRNLRFWLFVATFISCAFAATWYAGQFDIYNPLSIKYGLPFAFALMFILLSHELGHYFAAKWWGVEATGPMFIPLPIIPLGTLGAMITMNAKTIPNRKALFDIGVAGPWAGTIATIALLFPRWGDYLTQHSVDQISFAIVIGVLLTLANLMPFGQLDGGHVLYAATGAHYQRVKWVIMILAATFILVSQKIIGPATVLIFIFFGGINHWPTNDDMEDLDAKRKFLVALTVLLFVSLTVIISLISHVIFSGFRPH</sequence>
<dbReference type="CDD" id="cd06160">
    <property type="entry name" value="S2P-M50_like_2"/>
    <property type="match status" value="1"/>
</dbReference>
<keyword evidence="6" id="KW-0378">Hydrolase</keyword>
<evidence type="ECO:0000256" key="1">
    <source>
        <dbReference type="ARBA" id="ARBA00001947"/>
    </source>
</evidence>
<dbReference type="PANTHER" id="PTHR31412">
    <property type="entry name" value="ZINC METALLOPROTEASE EGY1"/>
    <property type="match status" value="1"/>
</dbReference>
<evidence type="ECO:0000256" key="4">
    <source>
        <dbReference type="ARBA" id="ARBA00022670"/>
    </source>
</evidence>
<keyword evidence="7" id="KW-0809">Transit peptide</keyword>
<dbReference type="PANTHER" id="PTHR31412:SF0">
    <property type="entry name" value="ZINC METALLOPROTEASE EGY1, CHLOROPLASTIC-RELATED"/>
    <property type="match status" value="1"/>
</dbReference>
<dbReference type="Proteomes" id="UP000177197">
    <property type="component" value="Unassembled WGS sequence"/>
</dbReference>
<dbReference type="Pfam" id="PF02163">
    <property type="entry name" value="Peptidase_M50"/>
    <property type="match status" value="2"/>
</dbReference>
<feature type="transmembrane region" description="Helical" evidence="10">
    <location>
        <begin position="228"/>
        <end position="252"/>
    </location>
</feature>
<evidence type="ECO:0000256" key="7">
    <source>
        <dbReference type="ARBA" id="ARBA00022946"/>
    </source>
</evidence>
<evidence type="ECO:0000313" key="13">
    <source>
        <dbReference type="Proteomes" id="UP000177197"/>
    </source>
</evidence>
<feature type="transmembrane region" description="Helical" evidence="10">
    <location>
        <begin position="107"/>
        <end position="127"/>
    </location>
</feature>
<dbReference type="GO" id="GO:0008233">
    <property type="term" value="F:peptidase activity"/>
    <property type="evidence" value="ECO:0007669"/>
    <property type="project" value="UniProtKB-KW"/>
</dbReference>
<evidence type="ECO:0000256" key="9">
    <source>
        <dbReference type="ARBA" id="ARBA00023136"/>
    </source>
</evidence>
<evidence type="ECO:0000256" key="8">
    <source>
        <dbReference type="ARBA" id="ARBA00022989"/>
    </source>
</evidence>
<accession>A0A1F5CBY4</accession>
<comment type="cofactor">
    <cofactor evidence="1">
        <name>Zn(2+)</name>
        <dbReference type="ChEBI" id="CHEBI:29105"/>
    </cofactor>
</comment>
<evidence type="ECO:0000256" key="3">
    <source>
        <dbReference type="ARBA" id="ARBA00007931"/>
    </source>
</evidence>
<evidence type="ECO:0000313" key="12">
    <source>
        <dbReference type="EMBL" id="OGD40334.1"/>
    </source>
</evidence>
<keyword evidence="4" id="KW-0645">Protease</keyword>
<name>A0A1F5CBY4_9BACT</name>
<feature type="domain" description="Peptidase M50" evidence="11">
    <location>
        <begin position="134"/>
        <end position="177"/>
    </location>
</feature>
<dbReference type="GO" id="GO:0006508">
    <property type="term" value="P:proteolysis"/>
    <property type="evidence" value="ECO:0007669"/>
    <property type="project" value="UniProtKB-KW"/>
</dbReference>
<reference evidence="12 13" key="1">
    <citation type="journal article" date="2016" name="Nat. Commun.">
        <title>Thousands of microbial genomes shed light on interconnected biogeochemical processes in an aquifer system.</title>
        <authorList>
            <person name="Anantharaman K."/>
            <person name="Brown C.T."/>
            <person name="Hug L.A."/>
            <person name="Sharon I."/>
            <person name="Castelle C.J."/>
            <person name="Probst A.J."/>
            <person name="Thomas B.C."/>
            <person name="Singh A."/>
            <person name="Wilkins M.J."/>
            <person name="Karaoz U."/>
            <person name="Brodie E.L."/>
            <person name="Williams K.H."/>
            <person name="Hubbard S.S."/>
            <person name="Banfield J.F."/>
        </authorList>
    </citation>
    <scope>NUCLEOTIDE SEQUENCE [LARGE SCALE GENOMIC DNA]</scope>
</reference>
<feature type="transmembrane region" description="Helical" evidence="10">
    <location>
        <begin position="41"/>
        <end position="63"/>
    </location>
</feature>
<dbReference type="GO" id="GO:0016020">
    <property type="term" value="C:membrane"/>
    <property type="evidence" value="ECO:0007669"/>
    <property type="project" value="UniProtKB-SubCell"/>
</dbReference>
<dbReference type="EMBL" id="MEYV01000010">
    <property type="protein sequence ID" value="OGD40334.1"/>
    <property type="molecule type" value="Genomic_DNA"/>
</dbReference>
<feature type="transmembrane region" description="Helical" evidence="10">
    <location>
        <begin position="12"/>
        <end position="29"/>
    </location>
</feature>
<keyword evidence="5 10" id="KW-0812">Transmembrane</keyword>
<evidence type="ECO:0000259" key="11">
    <source>
        <dbReference type="Pfam" id="PF02163"/>
    </source>
</evidence>
<protein>
    <recommendedName>
        <fullName evidence="11">Peptidase M50 domain-containing protein</fullName>
    </recommendedName>
</protein>
<gene>
    <name evidence="12" type="ORF">A3I30_03520</name>
</gene>
<comment type="subcellular location">
    <subcellularLocation>
        <location evidence="2">Membrane</location>
        <topology evidence="2">Multi-pass membrane protein</topology>
    </subcellularLocation>
</comment>
<feature type="transmembrane region" description="Helical" evidence="10">
    <location>
        <begin position="139"/>
        <end position="158"/>
    </location>
</feature>
<proteinExistence type="inferred from homology"/>
<organism evidence="12 13">
    <name type="scientific">Candidatus Azambacteria bacterium RIFCSPLOWO2_02_FULL_44_14</name>
    <dbReference type="NCBI Taxonomy" id="1797306"/>
    <lineage>
        <taxon>Bacteria</taxon>
        <taxon>Candidatus Azamiibacteriota</taxon>
    </lineage>
</organism>
<feature type="domain" description="Peptidase M50" evidence="11">
    <location>
        <begin position="45"/>
        <end position="123"/>
    </location>
</feature>
<feature type="transmembrane region" description="Helical" evidence="10">
    <location>
        <begin position="75"/>
        <end position="95"/>
    </location>
</feature>
<comment type="caution">
    <text evidence="12">The sequence shown here is derived from an EMBL/GenBank/DDBJ whole genome shotgun (WGS) entry which is preliminary data.</text>
</comment>
<feature type="transmembrane region" description="Helical" evidence="10">
    <location>
        <begin position="179"/>
        <end position="208"/>
    </location>
</feature>
<evidence type="ECO:0000256" key="2">
    <source>
        <dbReference type="ARBA" id="ARBA00004141"/>
    </source>
</evidence>
<comment type="similarity">
    <text evidence="3">Belongs to the peptidase M50B family.</text>
</comment>
<evidence type="ECO:0000256" key="5">
    <source>
        <dbReference type="ARBA" id="ARBA00022692"/>
    </source>
</evidence>
<dbReference type="InterPro" id="IPR008915">
    <property type="entry name" value="Peptidase_M50"/>
</dbReference>
<evidence type="ECO:0000256" key="10">
    <source>
        <dbReference type="SAM" id="Phobius"/>
    </source>
</evidence>
<keyword evidence="9 10" id="KW-0472">Membrane</keyword>